<evidence type="ECO:0000256" key="5">
    <source>
        <dbReference type="PROSITE-ProRule" id="PRU01161"/>
    </source>
</evidence>
<dbReference type="PROSITE" id="PS51257">
    <property type="entry name" value="PROKAR_LIPOPROTEIN"/>
    <property type="match status" value="1"/>
</dbReference>
<name>A0A2N8L3C6_9BURK</name>
<evidence type="ECO:0000256" key="4">
    <source>
        <dbReference type="ARBA" id="ARBA00023098"/>
    </source>
</evidence>
<organism evidence="7 8">
    <name type="scientific">Kinneretia aquatilis</name>
    <dbReference type="NCBI Taxonomy" id="2070761"/>
    <lineage>
        <taxon>Bacteria</taxon>
        <taxon>Pseudomonadati</taxon>
        <taxon>Pseudomonadota</taxon>
        <taxon>Betaproteobacteria</taxon>
        <taxon>Burkholderiales</taxon>
        <taxon>Sphaerotilaceae</taxon>
        <taxon>Roseateles</taxon>
    </lineage>
</organism>
<dbReference type="SUPFAM" id="SSF52151">
    <property type="entry name" value="FabD/lysophospholipase-like"/>
    <property type="match status" value="1"/>
</dbReference>
<feature type="domain" description="PNPLA" evidence="6">
    <location>
        <begin position="80"/>
        <end position="238"/>
    </location>
</feature>
<dbReference type="PANTHER" id="PTHR14226">
    <property type="entry name" value="NEUROPATHY TARGET ESTERASE/SWISS CHEESE D.MELANOGASTER"/>
    <property type="match status" value="1"/>
</dbReference>
<dbReference type="Gene3D" id="3.40.1090.10">
    <property type="entry name" value="Cytosolic phospholipase A2 catalytic domain"/>
    <property type="match status" value="2"/>
</dbReference>
<dbReference type="InterPro" id="IPR002641">
    <property type="entry name" value="PNPLA_dom"/>
</dbReference>
<keyword evidence="3 5" id="KW-0442">Lipid degradation</keyword>
<dbReference type="GO" id="GO:0046470">
    <property type="term" value="P:phosphatidylcholine metabolic process"/>
    <property type="evidence" value="ECO:0007669"/>
    <property type="project" value="InterPro"/>
</dbReference>
<dbReference type="OrthoDB" id="5290098at2"/>
<dbReference type="GO" id="GO:0004622">
    <property type="term" value="F:phosphatidylcholine lysophospholipase activity"/>
    <property type="evidence" value="ECO:0007669"/>
    <property type="project" value="InterPro"/>
</dbReference>
<dbReference type="PROSITE" id="PS51635">
    <property type="entry name" value="PNPLA"/>
    <property type="match status" value="1"/>
</dbReference>
<dbReference type="InterPro" id="IPR016035">
    <property type="entry name" value="Acyl_Trfase/lysoPLipase"/>
</dbReference>
<keyword evidence="2 5" id="KW-0378">Hydrolase</keyword>
<feature type="active site" description="Proton acceptor" evidence="5">
    <location>
        <position position="225"/>
    </location>
</feature>
<reference evidence="7 8" key="1">
    <citation type="submission" date="2018-01" db="EMBL/GenBank/DDBJ databases">
        <title>Draft genome sequence of Paucibacter aquatile CR182 isolated from freshwater of the Nakdong River.</title>
        <authorList>
            <person name="Choi A."/>
            <person name="Chung E.J."/>
        </authorList>
    </citation>
    <scope>NUCLEOTIDE SEQUENCE [LARGE SCALE GENOMIC DNA]</scope>
    <source>
        <strain evidence="7 8">CR182</strain>
    </source>
</reference>
<evidence type="ECO:0000256" key="3">
    <source>
        <dbReference type="ARBA" id="ARBA00022963"/>
    </source>
</evidence>
<feature type="active site" description="Nucleophile" evidence="5">
    <location>
        <position position="113"/>
    </location>
</feature>
<dbReference type="RefSeq" id="WP_102766336.1">
    <property type="nucleotide sequence ID" value="NZ_POSP01000001.1"/>
</dbReference>
<comment type="caution">
    <text evidence="5">Lacks conserved residue(s) required for the propagation of feature annotation.</text>
</comment>
<dbReference type="InterPro" id="IPR001423">
    <property type="entry name" value="LysoPLipase_patatin_CS"/>
</dbReference>
<dbReference type="AlphaFoldDB" id="A0A2N8L3C6"/>
<dbReference type="Proteomes" id="UP000235916">
    <property type="component" value="Unassembled WGS sequence"/>
</dbReference>
<dbReference type="Pfam" id="PF01734">
    <property type="entry name" value="Patatin"/>
    <property type="match status" value="1"/>
</dbReference>
<dbReference type="InterPro" id="IPR050301">
    <property type="entry name" value="NTE"/>
</dbReference>
<feature type="short sequence motif" description="DGA/G" evidence="5">
    <location>
        <begin position="225"/>
        <end position="227"/>
    </location>
</feature>
<dbReference type="PROSITE" id="PS01237">
    <property type="entry name" value="UPF0028"/>
    <property type="match status" value="1"/>
</dbReference>
<feature type="short sequence motif" description="GXSXG" evidence="5">
    <location>
        <begin position="111"/>
        <end position="115"/>
    </location>
</feature>
<evidence type="ECO:0000313" key="8">
    <source>
        <dbReference type="Proteomes" id="UP000235916"/>
    </source>
</evidence>
<evidence type="ECO:0000256" key="1">
    <source>
        <dbReference type="ARBA" id="ARBA00006636"/>
    </source>
</evidence>
<dbReference type="CDD" id="cd07205">
    <property type="entry name" value="Pat_PNPLA6_PNPLA7_NTE1_like"/>
    <property type="match status" value="1"/>
</dbReference>
<gene>
    <name evidence="7" type="ORF">C1O66_02125</name>
</gene>
<evidence type="ECO:0000259" key="6">
    <source>
        <dbReference type="PROSITE" id="PS51635"/>
    </source>
</evidence>
<sequence>MSAISSKFSFLFLALRAAAPARLGAALLVLTLAACSHVPLIGSGPAPAPSSPSTPAPADPVAPVVVPVVKAPPVPPKIGLALGGGAARGFAHIGVIQVLEENGIKVDLVAGTSAGSLVAALYASGMSGRELATLAETMDEGAITDWAFPTRGLIRGEALAKYVRDKTGGKNIEQMRIPLGVVATDLSDGSGSLFRRGDTGVAVRASSSVPAVFQPVRIGNRDYVDGGLVAPVPVRYARQMGAELVIAVDISSPPEEKPGTGAIPMLMQTFSIMGRSINNFELREADVLVRPKLDGVGSADFGARRRSIQAGREAAQAALSQLRARIAEKTR</sequence>
<dbReference type="GO" id="GO:0016042">
    <property type="term" value="P:lipid catabolic process"/>
    <property type="evidence" value="ECO:0007669"/>
    <property type="project" value="UniProtKB-UniRule"/>
</dbReference>
<dbReference type="PANTHER" id="PTHR14226:SF76">
    <property type="entry name" value="NTE FAMILY PROTEIN RSSA"/>
    <property type="match status" value="1"/>
</dbReference>
<protein>
    <submittedName>
        <fullName evidence="7">Esterase</fullName>
    </submittedName>
</protein>
<keyword evidence="8" id="KW-1185">Reference proteome</keyword>
<keyword evidence="4 5" id="KW-0443">Lipid metabolism</keyword>
<evidence type="ECO:0000256" key="2">
    <source>
        <dbReference type="ARBA" id="ARBA00022801"/>
    </source>
</evidence>
<dbReference type="EMBL" id="POSP01000001">
    <property type="protein sequence ID" value="PND40202.1"/>
    <property type="molecule type" value="Genomic_DNA"/>
</dbReference>
<evidence type="ECO:0000313" key="7">
    <source>
        <dbReference type="EMBL" id="PND40202.1"/>
    </source>
</evidence>
<accession>A0A2N8L3C6</accession>
<proteinExistence type="inferred from homology"/>
<comment type="caution">
    <text evidence="7">The sequence shown here is derived from an EMBL/GenBank/DDBJ whole genome shotgun (WGS) entry which is preliminary data.</text>
</comment>
<comment type="similarity">
    <text evidence="1">Belongs to the NTE family.</text>
</comment>